<dbReference type="Proteomes" id="UP000320813">
    <property type="component" value="Unassembled WGS sequence"/>
</dbReference>
<dbReference type="GO" id="GO:0022627">
    <property type="term" value="C:cytosolic small ribosomal subunit"/>
    <property type="evidence" value="ECO:0007669"/>
    <property type="project" value="UniProtKB-UniRule"/>
</dbReference>
<keyword evidence="5 6" id="KW-0687">Ribonucleoprotein</keyword>
<dbReference type="GO" id="GO:0019843">
    <property type="term" value="F:rRNA binding"/>
    <property type="evidence" value="ECO:0007669"/>
    <property type="project" value="UniProtKB-UniRule"/>
</dbReference>
<dbReference type="SUPFAM" id="SSF50249">
    <property type="entry name" value="Nucleic acid-binding proteins"/>
    <property type="match status" value="1"/>
</dbReference>
<dbReference type="HAMAP" id="MF_01345_B">
    <property type="entry name" value="Ribosomal_uS17_B"/>
    <property type="match status" value="1"/>
</dbReference>
<proteinExistence type="inferred from homology"/>
<evidence type="ECO:0000256" key="5">
    <source>
        <dbReference type="ARBA" id="ARBA00023274"/>
    </source>
</evidence>
<evidence type="ECO:0000256" key="4">
    <source>
        <dbReference type="ARBA" id="ARBA00022980"/>
    </source>
</evidence>
<reference evidence="7 8" key="1">
    <citation type="submission" date="2019-01" db="EMBL/GenBank/DDBJ databases">
        <title>Insights into ecological role of a new deltaproteobacterial order Candidatus Sinidesulfobacterales (Sva0485) by metagenomics and metatranscriptomics.</title>
        <authorList>
            <person name="Tan S."/>
            <person name="Liu J."/>
            <person name="Fang Y."/>
            <person name="Hedlund B.P."/>
            <person name="Lian Z.H."/>
            <person name="Huang L.Y."/>
            <person name="Li J.T."/>
            <person name="Huang L.N."/>
            <person name="Li W.J."/>
            <person name="Jiang H.C."/>
            <person name="Dong H.L."/>
            <person name="Shu W.S."/>
        </authorList>
    </citation>
    <scope>NUCLEOTIDE SEQUENCE [LARGE SCALE GENOMIC DNA]</scope>
    <source>
        <strain evidence="7">AP3</strain>
    </source>
</reference>
<comment type="caution">
    <text evidence="7">The sequence shown here is derived from an EMBL/GenBank/DDBJ whole genome shotgun (WGS) entry which is preliminary data.</text>
</comment>
<evidence type="ECO:0000313" key="7">
    <source>
        <dbReference type="EMBL" id="RZD15160.1"/>
    </source>
</evidence>
<evidence type="ECO:0000256" key="3">
    <source>
        <dbReference type="ARBA" id="ARBA00022884"/>
    </source>
</evidence>
<dbReference type="PRINTS" id="PR00973">
    <property type="entry name" value="RIBOSOMALS17"/>
</dbReference>
<keyword evidence="4 6" id="KW-0689">Ribosomal protein</keyword>
<comment type="function">
    <text evidence="6">One of the primary rRNA binding proteins, it binds specifically to the 5'-end of 16S ribosomal RNA.</text>
</comment>
<protein>
    <recommendedName>
        <fullName evidence="6">Small ribosomal subunit protein uS17</fullName>
    </recommendedName>
</protein>
<dbReference type="PANTHER" id="PTHR10744">
    <property type="entry name" value="40S RIBOSOMAL PROTEIN S11 FAMILY MEMBER"/>
    <property type="match status" value="1"/>
</dbReference>
<evidence type="ECO:0000256" key="1">
    <source>
        <dbReference type="ARBA" id="ARBA00010254"/>
    </source>
</evidence>
<dbReference type="Pfam" id="PF00366">
    <property type="entry name" value="Ribosomal_S17"/>
    <property type="match status" value="1"/>
</dbReference>
<sequence length="81" mass="9529">MKKTYIGIVTSDKMDKTIVAVVSNIVKHPLYKKYVKKNKKFKIHDEKNTAKIGDKVLFIETRPLSKEKRWNLKKILEKQAN</sequence>
<name>A0A519BD09_9DELT</name>
<dbReference type="GO" id="GO:0003735">
    <property type="term" value="F:structural constituent of ribosome"/>
    <property type="evidence" value="ECO:0007669"/>
    <property type="project" value="UniProtKB-UniRule"/>
</dbReference>
<dbReference type="NCBIfam" id="TIGR03635">
    <property type="entry name" value="uS17_bact"/>
    <property type="match status" value="1"/>
</dbReference>
<dbReference type="EMBL" id="SGBD01000001">
    <property type="protein sequence ID" value="RZD15160.1"/>
    <property type="molecule type" value="Genomic_DNA"/>
</dbReference>
<evidence type="ECO:0000256" key="6">
    <source>
        <dbReference type="HAMAP-Rule" id="MF_01345"/>
    </source>
</evidence>
<dbReference type="InterPro" id="IPR019984">
    <property type="entry name" value="Ribosomal_uS17_bact/chlr"/>
</dbReference>
<dbReference type="GO" id="GO:0006412">
    <property type="term" value="P:translation"/>
    <property type="evidence" value="ECO:0007669"/>
    <property type="project" value="UniProtKB-UniRule"/>
</dbReference>
<organism evidence="7 8">
    <name type="scientific">Candidatus Acidulodesulfobacterium ferriphilum</name>
    <dbReference type="NCBI Taxonomy" id="2597223"/>
    <lineage>
        <taxon>Bacteria</taxon>
        <taxon>Deltaproteobacteria</taxon>
        <taxon>Candidatus Acidulodesulfobacterales</taxon>
        <taxon>Candidatus Acidulodesulfobacterium</taxon>
    </lineage>
</organism>
<accession>A0A519BD09</accession>
<evidence type="ECO:0000256" key="2">
    <source>
        <dbReference type="ARBA" id="ARBA00022730"/>
    </source>
</evidence>
<dbReference type="InterPro" id="IPR000266">
    <property type="entry name" value="Ribosomal_uS17"/>
</dbReference>
<dbReference type="CDD" id="cd00364">
    <property type="entry name" value="Ribosomal_uS17"/>
    <property type="match status" value="1"/>
</dbReference>
<dbReference type="Gene3D" id="2.40.50.140">
    <property type="entry name" value="Nucleic acid-binding proteins"/>
    <property type="match status" value="1"/>
</dbReference>
<gene>
    <name evidence="6" type="primary">rpsQ</name>
    <name evidence="7" type="ORF">EVJ47_02485</name>
</gene>
<evidence type="ECO:0000313" key="8">
    <source>
        <dbReference type="Proteomes" id="UP000320813"/>
    </source>
</evidence>
<dbReference type="PANTHER" id="PTHR10744:SF1">
    <property type="entry name" value="SMALL RIBOSOMAL SUBUNIT PROTEIN US17M"/>
    <property type="match status" value="1"/>
</dbReference>
<comment type="similarity">
    <text evidence="1 6">Belongs to the universal ribosomal protein uS17 family.</text>
</comment>
<dbReference type="InterPro" id="IPR012340">
    <property type="entry name" value="NA-bd_OB-fold"/>
</dbReference>
<dbReference type="AlphaFoldDB" id="A0A519BD09"/>
<dbReference type="NCBIfam" id="NF004123">
    <property type="entry name" value="PRK05610.1"/>
    <property type="match status" value="1"/>
</dbReference>
<keyword evidence="2 6" id="KW-0699">rRNA-binding</keyword>
<comment type="subunit">
    <text evidence="6">Part of the 30S ribosomal subunit.</text>
</comment>
<keyword evidence="3 6" id="KW-0694">RNA-binding</keyword>